<feature type="domain" description="PTS EIIB type-2" evidence="18">
    <location>
        <begin position="386"/>
        <end position="481"/>
    </location>
</feature>
<feature type="transmembrane region" description="Helical" evidence="17">
    <location>
        <begin position="21"/>
        <end position="44"/>
    </location>
</feature>
<evidence type="ECO:0000256" key="9">
    <source>
        <dbReference type="ARBA" id="ARBA00022597"/>
    </source>
</evidence>
<dbReference type="InterPro" id="IPR050893">
    <property type="entry name" value="Sugar_PTS"/>
</dbReference>
<evidence type="ECO:0000256" key="5">
    <source>
        <dbReference type="ARBA" id="ARBA00021825"/>
    </source>
</evidence>
<keyword evidence="13 17" id="KW-1133">Transmembrane helix</keyword>
<evidence type="ECO:0000256" key="16">
    <source>
        <dbReference type="SAM" id="MobiDB-lite"/>
    </source>
</evidence>
<gene>
    <name evidence="20" type="ORF">JEM47_00100</name>
</gene>
<keyword evidence="7" id="KW-1003">Cell membrane</keyword>
<feature type="transmembrane region" description="Helical" evidence="17">
    <location>
        <begin position="276"/>
        <end position="297"/>
    </location>
</feature>
<evidence type="ECO:0000256" key="7">
    <source>
        <dbReference type="ARBA" id="ARBA00022475"/>
    </source>
</evidence>
<feature type="transmembrane region" description="Helical" evidence="17">
    <location>
        <begin position="138"/>
        <end position="159"/>
    </location>
</feature>
<dbReference type="NCBIfam" id="TIGR00851">
    <property type="entry name" value="mtlA"/>
    <property type="match status" value="1"/>
</dbReference>
<feature type="transmembrane region" description="Helical" evidence="17">
    <location>
        <begin position="165"/>
        <end position="187"/>
    </location>
</feature>
<evidence type="ECO:0000256" key="10">
    <source>
        <dbReference type="ARBA" id="ARBA00022679"/>
    </source>
</evidence>
<dbReference type="NCBIfam" id="NF011663">
    <property type="entry name" value="PRK15083.1"/>
    <property type="match status" value="1"/>
</dbReference>
<dbReference type="InterPro" id="IPR003501">
    <property type="entry name" value="PTS_EIIB_2/3"/>
</dbReference>
<dbReference type="Pfam" id="PF02302">
    <property type="entry name" value="PTS_IIB"/>
    <property type="match status" value="1"/>
</dbReference>
<comment type="subcellular location">
    <subcellularLocation>
        <location evidence="3">Cell membrane</location>
        <topology evidence="3">Multi-pass membrane protein</topology>
    </subcellularLocation>
</comment>
<dbReference type="RefSeq" id="WP_202017228.1">
    <property type="nucleotide sequence ID" value="NZ_JAEHNR010000002.1"/>
</dbReference>
<keyword evidence="21" id="KW-1185">Reference proteome</keyword>
<dbReference type="InterPro" id="IPR036095">
    <property type="entry name" value="PTS_EIIB-like_sf"/>
</dbReference>
<dbReference type="EC" id="2.7.1.197" evidence="4"/>
<evidence type="ECO:0000256" key="3">
    <source>
        <dbReference type="ARBA" id="ARBA00004651"/>
    </source>
</evidence>
<evidence type="ECO:0000256" key="4">
    <source>
        <dbReference type="ARBA" id="ARBA00011909"/>
    </source>
</evidence>
<feature type="transmembrane region" description="Helical" evidence="17">
    <location>
        <begin position="318"/>
        <end position="340"/>
    </location>
</feature>
<evidence type="ECO:0000256" key="13">
    <source>
        <dbReference type="ARBA" id="ARBA00022989"/>
    </source>
</evidence>
<dbReference type="InterPro" id="IPR013011">
    <property type="entry name" value="PTS_EIIB_2"/>
</dbReference>
<feature type="transmembrane region" description="Helical" evidence="17">
    <location>
        <begin position="252"/>
        <end position="270"/>
    </location>
</feature>
<dbReference type="InterPro" id="IPR003352">
    <property type="entry name" value="PTS_EIIC"/>
</dbReference>
<keyword evidence="8" id="KW-0597">Phosphoprotein</keyword>
<dbReference type="Proteomes" id="UP000640912">
    <property type="component" value="Unassembled WGS sequence"/>
</dbReference>
<dbReference type="PANTHER" id="PTHR30181">
    <property type="entry name" value="MANNITOL PERMEASE IIC COMPONENT"/>
    <property type="match status" value="1"/>
</dbReference>
<dbReference type="PROSITE" id="PS51104">
    <property type="entry name" value="PTS_EIIC_TYPE_2"/>
    <property type="match status" value="1"/>
</dbReference>
<feature type="transmembrane region" description="Helical" evidence="17">
    <location>
        <begin position="194"/>
        <end position="213"/>
    </location>
</feature>
<comment type="catalytic activity">
    <reaction evidence="1">
        <text>D-mannitol(out) + N(pros)-phospho-L-histidyl-[protein] = D-mannitol 1-phosphate(in) + L-histidyl-[protein]</text>
        <dbReference type="Rhea" id="RHEA:33363"/>
        <dbReference type="Rhea" id="RHEA-COMP:9745"/>
        <dbReference type="Rhea" id="RHEA-COMP:9746"/>
        <dbReference type="ChEBI" id="CHEBI:16899"/>
        <dbReference type="ChEBI" id="CHEBI:29979"/>
        <dbReference type="ChEBI" id="CHEBI:61381"/>
        <dbReference type="ChEBI" id="CHEBI:64837"/>
        <dbReference type="EC" id="2.7.1.197"/>
    </reaction>
</comment>
<evidence type="ECO:0000313" key="20">
    <source>
        <dbReference type="EMBL" id="MBL1070953.1"/>
    </source>
</evidence>
<feature type="transmembrane region" description="Helical" evidence="17">
    <location>
        <begin position="219"/>
        <end position="240"/>
    </location>
</feature>
<dbReference type="PANTHER" id="PTHR30181:SF2">
    <property type="entry name" value="PTS SYSTEM MANNITOL-SPECIFIC EIICBA COMPONENT"/>
    <property type="match status" value="1"/>
</dbReference>
<evidence type="ECO:0000256" key="15">
    <source>
        <dbReference type="ARBA" id="ARBA00033349"/>
    </source>
</evidence>
<accession>A0ABS1LRS0</accession>
<keyword evidence="12 17" id="KW-0812">Transmembrane</keyword>
<dbReference type="Gene3D" id="3.40.50.2300">
    <property type="match status" value="2"/>
</dbReference>
<evidence type="ECO:0000259" key="18">
    <source>
        <dbReference type="PROSITE" id="PS51099"/>
    </source>
</evidence>
<sequence>MAQAKSKSSVKVKVQKFGTALSGMIMPNIGAIIAWGLTAAFFMWPSGWFPNKNINNLVQPMLRYLLPLLIGYTGGRMVDDERGAVAGAIGTLGVIVGTTQPMFLGAMIMGPLSAWVLKKIDNAFQDKIKSGFEMIYNNFSLGILGMIAAIFAYFIIGPVMAVGSYWAGVGVNAIIKVHLLPLANIIIEPAKVLFLNNAIGNGILVPLGIQQAAQAGKSVLFLMESNPGPGLGILIAFWLFGKGRSKSSAPGAAIIEFLGGVHEIYFPYVLMKPSLILAAIGGGVTGTFLFTLLGGGLKAAASPGSIIAILIVSAKDAYLGNIIGVLGAAIVSFLIAAVIIKNDKSTGDDLADKQAQMQAMKAESKGQSMPEAEDAHESVQSYANVKKVIFACDAGMGSSAMGASLLRDKFKKAGIKWPVTNTAVRNLRDEPGLLVITQEELADRALQKTPHAMHVSVGNFLSSPKYDTIVASFKALTQVEEKPKPKPAEEKKLGSIEGIDFGKVKEVDFIRHDQHVGTATMATSLFNDAMKKAGKTTPVKAVRINELDDDASHLVIVTPAANKNLAVRYSNIQTLVVNDLLKDKKLAEAIQNLH</sequence>
<feature type="region of interest" description="Disordered" evidence="16">
    <location>
        <begin position="351"/>
        <end position="374"/>
    </location>
</feature>
<feature type="domain" description="PTS EIIC type-2" evidence="19">
    <location>
        <begin position="17"/>
        <end position="352"/>
    </location>
</feature>
<keyword evidence="11" id="KW-0598">Phosphotransferase system</keyword>
<organism evidence="20 21">
    <name type="scientific">Lactobacillus kitasatonis</name>
    <dbReference type="NCBI Taxonomy" id="237446"/>
    <lineage>
        <taxon>Bacteria</taxon>
        <taxon>Bacillati</taxon>
        <taxon>Bacillota</taxon>
        <taxon>Bacilli</taxon>
        <taxon>Lactobacillales</taxon>
        <taxon>Lactobacillaceae</taxon>
        <taxon>Lactobacillus</taxon>
    </lineage>
</organism>
<evidence type="ECO:0000256" key="12">
    <source>
        <dbReference type="ARBA" id="ARBA00022692"/>
    </source>
</evidence>
<name>A0ABS1LRS0_9LACO</name>
<keyword evidence="9" id="KW-0762">Sugar transport</keyword>
<feature type="transmembrane region" description="Helical" evidence="17">
    <location>
        <begin position="84"/>
        <end position="117"/>
    </location>
</feature>
<keyword evidence="10" id="KW-0808">Transferase</keyword>
<dbReference type="InterPro" id="IPR029503">
    <property type="entry name" value="PTS_EIIB_mannitol"/>
</dbReference>
<comment type="function">
    <text evidence="2">The phosphoenolpyruvate-dependent sugar phosphotransferase system (sugar PTS), a major carbohydrate active transport system, catalyzes the phosphorylation of incoming sugar substrates concomitantly with their translocation across the cell membrane. The enzyme II CmtAB PTS system is involved in D-mannitol transport.</text>
</comment>
<evidence type="ECO:0000313" key="21">
    <source>
        <dbReference type="Proteomes" id="UP000640912"/>
    </source>
</evidence>
<dbReference type="Pfam" id="PF02378">
    <property type="entry name" value="PTS_EIIC"/>
    <property type="match status" value="1"/>
</dbReference>
<evidence type="ECO:0000256" key="11">
    <source>
        <dbReference type="ARBA" id="ARBA00022683"/>
    </source>
</evidence>
<evidence type="ECO:0000256" key="2">
    <source>
        <dbReference type="ARBA" id="ARBA00002434"/>
    </source>
</evidence>
<comment type="caution">
    <text evidence="20">The sequence shown here is derived from an EMBL/GenBank/DDBJ whole genome shotgun (WGS) entry which is preliminary data.</text>
</comment>
<evidence type="ECO:0000256" key="1">
    <source>
        <dbReference type="ARBA" id="ARBA00001655"/>
    </source>
</evidence>
<dbReference type="InterPro" id="IPR004718">
    <property type="entry name" value="PTS_IIC_mtl"/>
</dbReference>
<keyword evidence="6" id="KW-0813">Transport</keyword>
<evidence type="ECO:0000256" key="8">
    <source>
        <dbReference type="ARBA" id="ARBA00022553"/>
    </source>
</evidence>
<evidence type="ECO:0000256" key="6">
    <source>
        <dbReference type="ARBA" id="ARBA00022448"/>
    </source>
</evidence>
<dbReference type="InterPro" id="IPR013014">
    <property type="entry name" value="PTS_EIIC_2"/>
</dbReference>
<proteinExistence type="predicted"/>
<dbReference type="CDD" id="cd05567">
    <property type="entry name" value="PTS_IIB_mannitol"/>
    <property type="match status" value="1"/>
</dbReference>
<keyword evidence="14 17" id="KW-0472">Membrane</keyword>
<evidence type="ECO:0000256" key="14">
    <source>
        <dbReference type="ARBA" id="ARBA00023136"/>
    </source>
</evidence>
<evidence type="ECO:0000259" key="19">
    <source>
        <dbReference type="PROSITE" id="PS51104"/>
    </source>
</evidence>
<dbReference type="PROSITE" id="PS51099">
    <property type="entry name" value="PTS_EIIB_TYPE_2"/>
    <property type="match status" value="1"/>
</dbReference>
<dbReference type="EMBL" id="JAEHNR010000002">
    <property type="protein sequence ID" value="MBL1070953.1"/>
    <property type="molecule type" value="Genomic_DNA"/>
</dbReference>
<dbReference type="SUPFAM" id="SSF52794">
    <property type="entry name" value="PTS system IIB component-like"/>
    <property type="match status" value="2"/>
</dbReference>
<reference evidence="20 21" key="1">
    <citation type="journal article" date="2021" name="Microorganisms">
        <title>Dual Inhibition of Salmonella enterica and Clostridium perfringens by New Probiotic Candidates Isolated from Chicken Intestinal Mucosa.</title>
        <authorList>
            <person name="Lone A."/>
            <person name="Mottawea W."/>
            <person name="Ait Chait Y."/>
            <person name="Hammami R."/>
        </authorList>
    </citation>
    <scope>NUCLEOTIDE SEQUENCE [LARGE SCALE GENOMIC DNA]</scope>
    <source>
        <strain evidence="20 21">A12</strain>
    </source>
</reference>
<evidence type="ECO:0000256" key="17">
    <source>
        <dbReference type="SAM" id="Phobius"/>
    </source>
</evidence>
<protein>
    <recommendedName>
        <fullName evidence="5">PTS system mannitol-specific EIICB component</fullName>
        <ecNumber evidence="4">2.7.1.197</ecNumber>
    </recommendedName>
    <alternativeName>
        <fullName evidence="15">EIICB-Mtl</fullName>
    </alternativeName>
</protein>